<feature type="compositionally biased region" description="Basic and acidic residues" evidence="5">
    <location>
        <begin position="588"/>
        <end position="607"/>
    </location>
</feature>
<dbReference type="OrthoDB" id="5983572at2759"/>
<feature type="compositionally biased region" description="Polar residues" evidence="5">
    <location>
        <begin position="11"/>
        <end position="20"/>
    </location>
</feature>
<feature type="compositionally biased region" description="Basic and acidic residues" evidence="5">
    <location>
        <begin position="559"/>
        <end position="580"/>
    </location>
</feature>
<evidence type="ECO:0000256" key="5">
    <source>
        <dbReference type="SAM" id="MobiDB-lite"/>
    </source>
</evidence>
<feature type="compositionally biased region" description="Polar residues" evidence="5">
    <location>
        <begin position="399"/>
        <end position="428"/>
    </location>
</feature>
<evidence type="ECO:0000256" key="4">
    <source>
        <dbReference type="SAM" id="Coils"/>
    </source>
</evidence>
<evidence type="ECO:0000256" key="3">
    <source>
        <dbReference type="PROSITE-ProRule" id="PRU00192"/>
    </source>
</evidence>
<organism evidence="7 8">
    <name type="scientific">Planoprotostelium fungivorum</name>
    <dbReference type="NCBI Taxonomy" id="1890364"/>
    <lineage>
        <taxon>Eukaryota</taxon>
        <taxon>Amoebozoa</taxon>
        <taxon>Evosea</taxon>
        <taxon>Variosea</taxon>
        <taxon>Cavosteliida</taxon>
        <taxon>Cavosteliaceae</taxon>
        <taxon>Planoprotostelium</taxon>
    </lineage>
</organism>
<dbReference type="InParanoid" id="A0A2P6MTL0"/>
<dbReference type="AlphaFoldDB" id="A0A2P6MTL0"/>
<feature type="region of interest" description="Disordered" evidence="5">
    <location>
        <begin position="171"/>
        <end position="201"/>
    </location>
</feature>
<dbReference type="PROSITE" id="PS50002">
    <property type="entry name" value="SH3"/>
    <property type="match status" value="2"/>
</dbReference>
<evidence type="ECO:0000256" key="1">
    <source>
        <dbReference type="ARBA" id="ARBA00022443"/>
    </source>
</evidence>
<dbReference type="Pfam" id="PF00018">
    <property type="entry name" value="SH3_1"/>
    <property type="match status" value="2"/>
</dbReference>
<feature type="coiled-coil region" evidence="4">
    <location>
        <begin position="252"/>
        <end position="286"/>
    </location>
</feature>
<dbReference type="InterPro" id="IPR051759">
    <property type="entry name" value="LIM-SH3_domain_protein"/>
</dbReference>
<keyword evidence="1 3" id="KW-0728">SH3 domain</keyword>
<feature type="region of interest" description="Disordered" evidence="5">
    <location>
        <begin position="324"/>
        <end position="441"/>
    </location>
</feature>
<comment type="caution">
    <text evidence="7">The sequence shown here is derived from an EMBL/GenBank/DDBJ whole genome shotgun (WGS) entry which is preliminary data.</text>
</comment>
<evidence type="ECO:0000256" key="2">
    <source>
        <dbReference type="ARBA" id="ARBA00022737"/>
    </source>
</evidence>
<dbReference type="PANTHER" id="PTHR46218">
    <property type="entry name" value="LASP"/>
    <property type="match status" value="1"/>
</dbReference>
<feature type="compositionally biased region" description="Low complexity" evidence="5">
    <location>
        <begin position="369"/>
        <end position="382"/>
    </location>
</feature>
<dbReference type="PANTHER" id="PTHR46218:SF4">
    <property type="entry name" value="LIM AND SH3 DOMAIN PROTEIN LASP"/>
    <property type="match status" value="1"/>
</dbReference>
<feature type="region of interest" description="Disordered" evidence="5">
    <location>
        <begin position="1"/>
        <end position="71"/>
    </location>
</feature>
<dbReference type="PRINTS" id="PR00452">
    <property type="entry name" value="SH3DOMAIN"/>
</dbReference>
<reference evidence="7 8" key="1">
    <citation type="journal article" date="2018" name="Genome Biol. Evol.">
        <title>Multiple Roots of Fruiting Body Formation in Amoebozoa.</title>
        <authorList>
            <person name="Hillmann F."/>
            <person name="Forbes G."/>
            <person name="Novohradska S."/>
            <person name="Ferling I."/>
            <person name="Riege K."/>
            <person name="Groth M."/>
            <person name="Westermann M."/>
            <person name="Marz M."/>
            <person name="Spaller T."/>
            <person name="Winckler T."/>
            <person name="Schaap P."/>
            <person name="Glockner G."/>
        </authorList>
    </citation>
    <scope>NUCLEOTIDE SEQUENCE [LARGE SCALE GENOMIC DNA]</scope>
    <source>
        <strain evidence="7 8">Jena</strain>
    </source>
</reference>
<dbReference type="CDD" id="cd00174">
    <property type="entry name" value="SH3"/>
    <property type="match status" value="2"/>
</dbReference>
<feature type="compositionally biased region" description="Low complexity" evidence="5">
    <location>
        <begin position="26"/>
        <end position="39"/>
    </location>
</feature>
<feature type="compositionally biased region" description="Polar residues" evidence="5">
    <location>
        <begin position="463"/>
        <end position="473"/>
    </location>
</feature>
<dbReference type="InterPro" id="IPR001452">
    <property type="entry name" value="SH3_domain"/>
</dbReference>
<dbReference type="PRINTS" id="PR00499">
    <property type="entry name" value="P67PHOX"/>
</dbReference>
<dbReference type="InterPro" id="IPR036028">
    <property type="entry name" value="SH3-like_dom_sf"/>
</dbReference>
<keyword evidence="8" id="KW-1185">Reference proteome</keyword>
<feature type="compositionally biased region" description="Basic and acidic residues" evidence="5">
    <location>
        <begin position="429"/>
        <end position="438"/>
    </location>
</feature>
<sequence length="732" mass="80909">MQKFSKAYSATKMQQSSTPENAPIASSSSDPLRGGSRPGRPGPKTRAVTTTSSNIARLAATFTQEPSEDDVANLPKGLLRQMGIRTASVSQRESGKRERAPIPSFAPDSPPTEAPYRPTPVSPQLSYASAAVRAVENEKKVKLSRVVCQLTLIQRLSVSLDGLAKMMGKPISKNQSHDQLSLLQSPHEAKRPSQNLSYKIPSPLLGRMTQSTRFSIDPSIPLPPPPTDDHRHDLHNVHRSPRENVWTNSTPNVADKERIKQLEERVEELLLEIDRLKGEKTNASTQTAGPAATREICTFHVELTITSEIEKQNDEESLLDAKIETLPSPVSTSTTMRSSTQSIVPSTTQPIVRSNTQSFARPTNQPNRPSTTQSTPQPATPSENPPKFQSTPANPPSTTPQATSGLTPYTSSFNKINRPSTTQPNLQSDRPKGRDSLKKSNTVIELIGRNEAMVQKYMDNNSKQGRAQENGAENSAPAKNNLRKTQEKLWPRQDVLVRSPQDSRNSEEIPVKIQAKVPTAAAQSVQPTKQAEKPATPPPTLYVSPKQHFSPPRGLHQSTSKEDKKEKDRKPLPVKKEDMGKSASAVQSERHEPESTHHNVKKSDPPKRAKVISRPTLLALYDYSKLNLDELDFCEGDLLFEKKKNNDGWCLARDLLGNEGMIPGNFVSNLTDVKRTGFYAKSSLKGEAEGDLDLTKHERVYVLNDEGDWWIAELEDGSIGYVPESYLTKEKP</sequence>
<dbReference type="SUPFAM" id="SSF50044">
    <property type="entry name" value="SH3-domain"/>
    <property type="match status" value="2"/>
</dbReference>
<dbReference type="SMART" id="SM00326">
    <property type="entry name" value="SH3"/>
    <property type="match status" value="2"/>
</dbReference>
<accession>A0A2P6MTL0</accession>
<feature type="domain" description="SH3" evidence="6">
    <location>
        <begin position="673"/>
        <end position="732"/>
    </location>
</feature>
<gene>
    <name evidence="7" type="ORF">PROFUN_07399</name>
</gene>
<evidence type="ECO:0000313" key="8">
    <source>
        <dbReference type="Proteomes" id="UP000241769"/>
    </source>
</evidence>
<evidence type="ECO:0000313" key="7">
    <source>
        <dbReference type="EMBL" id="PRP75006.1"/>
    </source>
</evidence>
<feature type="region of interest" description="Disordered" evidence="5">
    <location>
        <begin position="463"/>
        <end position="608"/>
    </location>
</feature>
<feature type="compositionally biased region" description="Polar residues" evidence="5">
    <location>
        <begin position="343"/>
        <end position="368"/>
    </location>
</feature>
<dbReference type="EMBL" id="MDYQ01000421">
    <property type="protein sequence ID" value="PRP75006.1"/>
    <property type="molecule type" value="Genomic_DNA"/>
</dbReference>
<feature type="compositionally biased region" description="Pro residues" evidence="5">
    <location>
        <begin position="108"/>
        <end position="121"/>
    </location>
</feature>
<keyword evidence="4" id="KW-0175">Coiled coil</keyword>
<dbReference type="Gene3D" id="2.30.30.40">
    <property type="entry name" value="SH3 Domains"/>
    <property type="match status" value="2"/>
</dbReference>
<dbReference type="GO" id="GO:0005925">
    <property type="term" value="C:focal adhesion"/>
    <property type="evidence" value="ECO:0007669"/>
    <property type="project" value="TreeGrafter"/>
</dbReference>
<feature type="compositionally biased region" description="Low complexity" evidence="5">
    <location>
        <begin position="328"/>
        <end position="342"/>
    </location>
</feature>
<protein>
    <recommendedName>
        <fullName evidence="6">SH3 domain-containing protein</fullName>
    </recommendedName>
</protein>
<evidence type="ECO:0000259" key="6">
    <source>
        <dbReference type="PROSITE" id="PS50002"/>
    </source>
</evidence>
<dbReference type="Proteomes" id="UP000241769">
    <property type="component" value="Unassembled WGS sequence"/>
</dbReference>
<feature type="compositionally biased region" description="Polar residues" evidence="5">
    <location>
        <begin position="47"/>
        <end position="65"/>
    </location>
</feature>
<keyword evidence="2" id="KW-0677">Repeat</keyword>
<proteinExistence type="predicted"/>
<dbReference type="GO" id="GO:0051015">
    <property type="term" value="F:actin filament binding"/>
    <property type="evidence" value="ECO:0007669"/>
    <property type="project" value="TreeGrafter"/>
</dbReference>
<feature type="domain" description="SH3" evidence="6">
    <location>
        <begin position="612"/>
        <end position="672"/>
    </location>
</feature>
<feature type="compositionally biased region" description="Polar residues" evidence="5">
    <location>
        <begin position="172"/>
        <end position="184"/>
    </location>
</feature>
<feature type="region of interest" description="Disordered" evidence="5">
    <location>
        <begin position="85"/>
        <end position="122"/>
    </location>
</feature>
<name>A0A2P6MTL0_9EUKA</name>